<feature type="transmembrane region" description="Helical" evidence="1">
    <location>
        <begin position="178"/>
        <end position="203"/>
    </location>
</feature>
<dbReference type="EMBL" id="JAJEQW010000012">
    <property type="protein sequence ID" value="MCC2242864.1"/>
    <property type="molecule type" value="Genomic_DNA"/>
</dbReference>
<comment type="caution">
    <text evidence="2">The sequence shown here is derived from an EMBL/GenBank/DDBJ whole genome shotgun (WGS) entry which is preliminary data.</text>
</comment>
<dbReference type="RefSeq" id="WP_022242525.1">
    <property type="nucleotide sequence ID" value="NZ_JAJEQW010000012.1"/>
</dbReference>
<reference evidence="2" key="1">
    <citation type="submission" date="2021-10" db="EMBL/GenBank/DDBJ databases">
        <title>Anaerobic single-cell dispensing facilitates the cultivation of human gut bacteria.</title>
        <authorList>
            <person name="Afrizal A."/>
        </authorList>
    </citation>
    <scope>NUCLEOTIDE SEQUENCE</scope>
    <source>
        <strain evidence="2">CLA-AA-H204</strain>
    </source>
</reference>
<dbReference type="Pfam" id="PF04854">
    <property type="entry name" value="DUF624"/>
    <property type="match status" value="1"/>
</dbReference>
<keyword evidence="1" id="KW-0812">Transmembrane</keyword>
<evidence type="ECO:0000313" key="3">
    <source>
        <dbReference type="Proteomes" id="UP001198893"/>
    </source>
</evidence>
<dbReference type="Proteomes" id="UP001198893">
    <property type="component" value="Unassembled WGS sequence"/>
</dbReference>
<dbReference type="InterPro" id="IPR006938">
    <property type="entry name" value="DUF624"/>
</dbReference>
<evidence type="ECO:0000256" key="1">
    <source>
        <dbReference type="SAM" id="Phobius"/>
    </source>
</evidence>
<dbReference type="AlphaFoldDB" id="A0AAW4WE51"/>
<sequence>MENFFSLDGKFFRFINKFTSLIALNFLFIITSLPIITIGVSFYALYQTNLKLSQNTESYIARTYFFFWRKNLKQNILLWLPVMILFIFCLINLYILPFMPETFFRSLTLCIQFLILLLLQGFLIYAFFLPDQYRTTLKYTVKNAVILTFKYLPATFLCICINALPVSIPILLPKITGYVLAAFIIIGFSGISFLHTFILQLLLKKENLFGSL</sequence>
<feature type="transmembrane region" description="Helical" evidence="1">
    <location>
        <begin position="103"/>
        <end position="128"/>
    </location>
</feature>
<feature type="transmembrane region" description="Helical" evidence="1">
    <location>
        <begin position="149"/>
        <end position="172"/>
    </location>
</feature>
<protein>
    <submittedName>
        <fullName evidence="2">YesL family protein</fullName>
    </submittedName>
</protein>
<feature type="transmembrane region" description="Helical" evidence="1">
    <location>
        <begin position="20"/>
        <end position="46"/>
    </location>
</feature>
<feature type="transmembrane region" description="Helical" evidence="1">
    <location>
        <begin position="76"/>
        <end position="97"/>
    </location>
</feature>
<keyword evidence="1" id="KW-0472">Membrane</keyword>
<gene>
    <name evidence="2" type="ORF">LKD47_11190</name>
</gene>
<accession>A0AAW4WE51</accession>
<keyword evidence="1" id="KW-1133">Transmembrane helix</keyword>
<name>A0AAW4WE51_9FIRM</name>
<evidence type="ECO:0000313" key="2">
    <source>
        <dbReference type="EMBL" id="MCC2242864.1"/>
    </source>
</evidence>
<proteinExistence type="predicted"/>
<organism evidence="2 3">
    <name type="scientific">Roseburia amylophila</name>
    <dbReference type="NCBI Taxonomy" id="2981794"/>
    <lineage>
        <taxon>Bacteria</taxon>
        <taxon>Bacillati</taxon>
        <taxon>Bacillota</taxon>
        <taxon>Clostridia</taxon>
        <taxon>Lachnospirales</taxon>
        <taxon>Lachnospiraceae</taxon>
        <taxon>Roseburia</taxon>
    </lineage>
</organism>